<feature type="binding site" evidence="5">
    <location>
        <position position="224"/>
    </location>
    <ligand>
        <name>FAD</name>
        <dbReference type="ChEBI" id="CHEBI:57692"/>
    </ligand>
</feature>
<dbReference type="InterPro" id="IPR036155">
    <property type="entry name" value="Crypto/Photolyase_N_sf"/>
</dbReference>
<dbReference type="GO" id="GO:0006139">
    <property type="term" value="P:nucleobase-containing compound metabolic process"/>
    <property type="evidence" value="ECO:0007669"/>
    <property type="project" value="UniProtKB-ARBA"/>
</dbReference>
<feature type="site" description="Electron transfer via tryptophanyl radical" evidence="6">
    <location>
        <position position="383"/>
    </location>
</feature>
<dbReference type="InterPro" id="IPR005101">
    <property type="entry name" value="Cryptochr/Photolyase_FAD-bd"/>
</dbReference>
<dbReference type="PRINTS" id="PR00147">
    <property type="entry name" value="DNAPHOTLYASE"/>
</dbReference>
<name>A0A9Q3WGT4_9RHOB</name>
<evidence type="ECO:0000259" key="8">
    <source>
        <dbReference type="PROSITE" id="PS51645"/>
    </source>
</evidence>
<dbReference type="InterPro" id="IPR036134">
    <property type="entry name" value="Crypto/Photolyase_FAD-like_sf"/>
</dbReference>
<dbReference type="AlphaFoldDB" id="A0A9Q3WGT4"/>
<dbReference type="PANTHER" id="PTHR11455:SF9">
    <property type="entry name" value="CRYPTOCHROME CIRCADIAN CLOCK 5 ISOFORM X1"/>
    <property type="match status" value="1"/>
</dbReference>
<evidence type="ECO:0000313" key="9">
    <source>
        <dbReference type="EMBL" id="MCE8536090.1"/>
    </source>
</evidence>
<comment type="cofactor">
    <cofactor evidence="1">
        <name>(6R)-5,10-methylene-5,6,7,8-tetrahydrofolate</name>
        <dbReference type="ChEBI" id="CHEBI:15636"/>
    </cofactor>
</comment>
<reference evidence="9" key="1">
    <citation type="journal article" date="2021" name="Environ. Microbiol.">
        <title>Cryptic niche differentiation of novel sediment ecotypes of Rugeria pomeroyi correlates with nitrate respiration.</title>
        <authorList>
            <person name="Lin X."/>
            <person name="McNichol J."/>
            <person name="Chu X."/>
            <person name="Qian Y."/>
            <person name="Luo H."/>
        </authorList>
    </citation>
    <scope>NUCLEOTIDE SEQUENCE</scope>
    <source>
        <strain evidence="9">SZCCDBB064</strain>
    </source>
</reference>
<organism evidence="9 10">
    <name type="scientific">Ruegeria pomeroyi</name>
    <dbReference type="NCBI Taxonomy" id="89184"/>
    <lineage>
        <taxon>Bacteria</taxon>
        <taxon>Pseudomonadati</taxon>
        <taxon>Pseudomonadota</taxon>
        <taxon>Alphaproteobacteria</taxon>
        <taxon>Rhodobacterales</taxon>
        <taxon>Roseobacteraceae</taxon>
        <taxon>Ruegeria</taxon>
    </lineage>
</organism>
<dbReference type="Gene3D" id="1.25.40.80">
    <property type="match status" value="1"/>
</dbReference>
<dbReference type="Proteomes" id="UP000813672">
    <property type="component" value="Unassembled WGS sequence"/>
</dbReference>
<proteinExistence type="inferred from homology"/>
<protein>
    <submittedName>
        <fullName evidence="9">Deoxyribodipyrimidine photo-lyase</fullName>
    </submittedName>
</protein>
<gene>
    <name evidence="9" type="ORF">KBY27_01335</name>
</gene>
<dbReference type="PROSITE" id="PS00394">
    <property type="entry name" value="DNA_PHOTOLYASES_1_1"/>
    <property type="match status" value="1"/>
</dbReference>
<dbReference type="SUPFAM" id="SSF52425">
    <property type="entry name" value="Cryptochrome/photolyase, N-terminal domain"/>
    <property type="match status" value="1"/>
</dbReference>
<dbReference type="GO" id="GO:0006950">
    <property type="term" value="P:response to stress"/>
    <property type="evidence" value="ECO:0007669"/>
    <property type="project" value="UniProtKB-ARBA"/>
</dbReference>
<dbReference type="GO" id="GO:0003677">
    <property type="term" value="F:DNA binding"/>
    <property type="evidence" value="ECO:0007669"/>
    <property type="project" value="TreeGrafter"/>
</dbReference>
<dbReference type="Pfam" id="PF00875">
    <property type="entry name" value="DNA_photolyase"/>
    <property type="match status" value="1"/>
</dbReference>
<evidence type="ECO:0000256" key="6">
    <source>
        <dbReference type="PIRSR" id="PIRSR602081-2"/>
    </source>
</evidence>
<comment type="cofactor">
    <cofactor evidence="5">
        <name>FAD</name>
        <dbReference type="ChEBI" id="CHEBI:57692"/>
    </cofactor>
    <text evidence="5">Binds 1 FAD per subunit.</text>
</comment>
<feature type="site" description="Electron transfer via tryptophanyl radical" evidence="6">
    <location>
        <position position="305"/>
    </location>
</feature>
<dbReference type="SUPFAM" id="SSF48173">
    <property type="entry name" value="Cryptochrome/photolyase FAD-binding domain"/>
    <property type="match status" value="1"/>
</dbReference>
<keyword evidence="4 7" id="KW-0157">Chromophore</keyword>
<evidence type="ECO:0000256" key="1">
    <source>
        <dbReference type="ARBA" id="ARBA00001932"/>
    </source>
</evidence>
<dbReference type="Gene3D" id="1.10.579.10">
    <property type="entry name" value="DNA Cyclobutane Dipyrimidine Photolyase, subunit A, domain 3"/>
    <property type="match status" value="1"/>
</dbReference>
<comment type="caution">
    <text evidence="9">The sequence shown here is derived from an EMBL/GenBank/DDBJ whole genome shotgun (WGS) entry which is preliminary data.</text>
</comment>
<evidence type="ECO:0000313" key="10">
    <source>
        <dbReference type="Proteomes" id="UP000813672"/>
    </source>
</evidence>
<evidence type="ECO:0000256" key="2">
    <source>
        <dbReference type="ARBA" id="ARBA00022630"/>
    </source>
</evidence>
<keyword evidence="2 5" id="KW-0285">Flavoprotein</keyword>
<accession>A0A9Q3WGT4</accession>
<dbReference type="InterPro" id="IPR018394">
    <property type="entry name" value="DNA_photolyase_1_CS_C"/>
</dbReference>
<dbReference type="GO" id="GO:0003904">
    <property type="term" value="F:deoxyribodipyrimidine photo-lyase activity"/>
    <property type="evidence" value="ECO:0007669"/>
    <property type="project" value="TreeGrafter"/>
</dbReference>
<dbReference type="GO" id="GO:0009416">
    <property type="term" value="P:response to light stimulus"/>
    <property type="evidence" value="ECO:0007669"/>
    <property type="project" value="TreeGrafter"/>
</dbReference>
<evidence type="ECO:0000256" key="3">
    <source>
        <dbReference type="ARBA" id="ARBA00022827"/>
    </source>
</evidence>
<feature type="binding site" evidence="5">
    <location>
        <begin position="236"/>
        <end position="240"/>
    </location>
    <ligand>
        <name>FAD</name>
        <dbReference type="ChEBI" id="CHEBI:57692"/>
    </ligand>
</feature>
<dbReference type="EMBL" id="JAGQAF010000001">
    <property type="protein sequence ID" value="MCE8536090.1"/>
    <property type="molecule type" value="Genomic_DNA"/>
</dbReference>
<dbReference type="RefSeq" id="WP_234218120.1">
    <property type="nucleotide sequence ID" value="NZ_JAGQAF010000001.1"/>
</dbReference>
<sequence>MTDTRPILYWLRRDLRLADHPGLTAAAASGRPVIAVFIHDQTVSELGAAPAFRLGLGLARFGATLGEIGSRLILRRGAALEVLQALIAETGAGAVWWTRDYTPQAITRDSAVKAAMKQAGIEARSFGGALLFEPWTVETGTGGYYKVYTPFWRAVSQREVAVPDAAPARLRAPSSWPGSDALSDWRLDAPMRRGAAVVAAHQAHGEAAALERLDRFVETGIGGYAKCRDLPAGEGTSTLSDALSLGEIGPRTLWHRATEAARQGAAGAETWMKQLVWRDFAYHLMYHTPHLLSDNWRPGWDAFPWSTERTDPGFVAWTRGRTGVPLVDAAMREMYVTGRMHNRARMIAASYLTKHLMIHWKLGMDWFADCLTDWDPAANAMGWQWVAGCGPDAAPYFRIFNPETQAQKFDADGRYRKRWIAEGQTHPPKTALAYFDAVPMHWGLRPDAAYPAPVVTLNMGRKRALAAYSDAFQREADGKLA</sequence>
<dbReference type="PROSITE" id="PS51645">
    <property type="entry name" value="PHR_CRY_ALPHA_BETA"/>
    <property type="match status" value="1"/>
</dbReference>
<dbReference type="PANTHER" id="PTHR11455">
    <property type="entry name" value="CRYPTOCHROME"/>
    <property type="match status" value="1"/>
</dbReference>
<feature type="binding site" evidence="5">
    <location>
        <begin position="373"/>
        <end position="375"/>
    </location>
    <ligand>
        <name>FAD</name>
        <dbReference type="ChEBI" id="CHEBI:57692"/>
    </ligand>
</feature>
<dbReference type="InterPro" id="IPR014729">
    <property type="entry name" value="Rossmann-like_a/b/a_fold"/>
</dbReference>
<dbReference type="InterPro" id="IPR006050">
    <property type="entry name" value="DNA_photolyase_N"/>
</dbReference>
<feature type="site" description="Electron transfer via tryptophanyl radical" evidence="6">
    <location>
        <position position="360"/>
    </location>
</feature>
<feature type="binding site" evidence="5">
    <location>
        <position position="271"/>
    </location>
    <ligand>
        <name>FAD</name>
        <dbReference type="ChEBI" id="CHEBI:57692"/>
    </ligand>
</feature>
<dbReference type="GO" id="GO:0071949">
    <property type="term" value="F:FAD binding"/>
    <property type="evidence" value="ECO:0007669"/>
    <property type="project" value="TreeGrafter"/>
</dbReference>
<evidence type="ECO:0000256" key="4">
    <source>
        <dbReference type="ARBA" id="ARBA00022991"/>
    </source>
</evidence>
<keyword evidence="3 5" id="KW-0274">FAD</keyword>
<dbReference type="Pfam" id="PF03441">
    <property type="entry name" value="FAD_binding_7"/>
    <property type="match status" value="1"/>
</dbReference>
<dbReference type="InterPro" id="IPR002081">
    <property type="entry name" value="Cryptochrome/DNA_photolyase_1"/>
</dbReference>
<dbReference type="Gene3D" id="3.40.50.620">
    <property type="entry name" value="HUPs"/>
    <property type="match status" value="1"/>
</dbReference>
<feature type="domain" description="Photolyase/cryptochrome alpha/beta" evidence="8">
    <location>
        <begin position="5"/>
        <end position="131"/>
    </location>
</feature>
<evidence type="ECO:0000256" key="5">
    <source>
        <dbReference type="PIRSR" id="PIRSR602081-1"/>
    </source>
</evidence>
<comment type="similarity">
    <text evidence="7">Belongs to the DNA photolyase family.</text>
</comment>
<evidence type="ECO:0000256" key="7">
    <source>
        <dbReference type="RuleBase" id="RU004182"/>
    </source>
</evidence>